<dbReference type="SUPFAM" id="SSF110849">
    <property type="entry name" value="ParB/Sulfiredoxin"/>
    <property type="match status" value="1"/>
</dbReference>
<dbReference type="SMART" id="SM00470">
    <property type="entry name" value="ParB"/>
    <property type="match status" value="1"/>
</dbReference>
<proteinExistence type="inferred from homology"/>
<dbReference type="GO" id="GO:0007059">
    <property type="term" value="P:chromosome segregation"/>
    <property type="evidence" value="ECO:0007669"/>
    <property type="project" value="TreeGrafter"/>
</dbReference>
<dbReference type="Pfam" id="PF07506">
    <property type="entry name" value="RepB"/>
    <property type="match status" value="1"/>
</dbReference>
<dbReference type="NCBIfam" id="TIGR03454">
    <property type="entry name" value="partition_RepB"/>
    <property type="match status" value="1"/>
</dbReference>
<evidence type="ECO:0000313" key="3">
    <source>
        <dbReference type="EMBL" id="WFR97762.1"/>
    </source>
</evidence>
<gene>
    <name evidence="3" type="primary">repB</name>
    <name evidence="3" type="ORF">PR017_17765</name>
</gene>
<geneLocation type="plasmid" evidence="3 4">
    <name>pRt1078</name>
</geneLocation>
<keyword evidence="3" id="KW-0614">Plasmid</keyword>
<feature type="domain" description="ParB-like N-terminal" evidence="2">
    <location>
        <begin position="81"/>
        <end position="169"/>
    </location>
</feature>
<dbReference type="PANTHER" id="PTHR33375:SF1">
    <property type="entry name" value="CHROMOSOME-PARTITIONING PROTEIN PARB-RELATED"/>
    <property type="match status" value="1"/>
</dbReference>
<dbReference type="InterPro" id="IPR011111">
    <property type="entry name" value="Plasmid_RepB"/>
</dbReference>
<dbReference type="InterPro" id="IPR017819">
    <property type="entry name" value="Plasmid_partition_RepB"/>
</dbReference>
<evidence type="ECO:0000313" key="4">
    <source>
        <dbReference type="Proteomes" id="UP000249499"/>
    </source>
</evidence>
<dbReference type="CDD" id="cd16405">
    <property type="entry name" value="RepB_like_N"/>
    <property type="match status" value="1"/>
</dbReference>
<name>A0AAF1K803_9HYPH</name>
<dbReference type="EMBL" id="CP117256">
    <property type="protein sequence ID" value="WFR97762.1"/>
    <property type="molecule type" value="Genomic_DNA"/>
</dbReference>
<sequence>MSRKDILPIPQNIGRVEATRQAKPRTLPLMPEPQDRLSLVEQPKAENKIVKQVGSTFELERERQARADDIEKRLLAGQSIIDMDPGTIDPSFLQDRMPGDIDGLVVSIREQGQQVPILVRPHPDIPGRYQVAFGHRRLRAVAELGLKVKAIVRDLSDDQLVVAQGQENNERQDLTYIEKARFADRLKARFARDVIMSALSVQKGDLSVMLSVVAKMPGELIDAIGPAPGIGRRSWMEFADYLTVGNNLDRAIDISEGEDVQALPSDERFKAVLRQLRPNAERQKAEPWTSPRQHRLGLVKHGKATLDISVSTKDAPDFAAFLLNHVPALYDEFKSKSTEHQRNGE</sequence>
<accession>A0AAF1K803</accession>
<dbReference type="Pfam" id="PF02195">
    <property type="entry name" value="ParB_N"/>
    <property type="match status" value="1"/>
</dbReference>
<evidence type="ECO:0000256" key="1">
    <source>
        <dbReference type="ARBA" id="ARBA00006295"/>
    </source>
</evidence>
<dbReference type="InterPro" id="IPR036086">
    <property type="entry name" value="ParB/Sulfiredoxin_sf"/>
</dbReference>
<dbReference type="InterPro" id="IPR003115">
    <property type="entry name" value="ParB_N"/>
</dbReference>
<dbReference type="GO" id="GO:0005694">
    <property type="term" value="C:chromosome"/>
    <property type="evidence" value="ECO:0007669"/>
    <property type="project" value="TreeGrafter"/>
</dbReference>
<evidence type="ECO:0000259" key="2">
    <source>
        <dbReference type="SMART" id="SM00470"/>
    </source>
</evidence>
<dbReference type="AlphaFoldDB" id="A0AAF1K803"/>
<reference evidence="4" key="2">
    <citation type="journal article" date="2023" name="MicrobiologyOpen">
        <title>Genomics of the tumorigenes clade of the family Rhizobiaceae and description of Rhizobium rhododendri sp. nov.</title>
        <authorList>
            <person name="Kuzmanovic N."/>
            <person name="diCenzo G.C."/>
            <person name="Bunk B."/>
            <person name="Sproeer C."/>
            <person name="Fruehling A."/>
            <person name="Neumann-Schaal M."/>
            <person name="Overmann J."/>
            <person name="Smalla K."/>
        </authorList>
    </citation>
    <scope>NUCLEOTIDE SEQUENCE [LARGE SCALE GENOMIC DNA]</scope>
    <source>
        <strain evidence="4">1078</strain>
        <plasmid evidence="4">pRt1078</plasmid>
    </source>
</reference>
<dbReference type="Proteomes" id="UP000249499">
    <property type="component" value="Plasmid pRt1078"/>
</dbReference>
<organism evidence="3 4">
    <name type="scientific">Rhizobium tumorigenes</name>
    <dbReference type="NCBI Taxonomy" id="2041385"/>
    <lineage>
        <taxon>Bacteria</taxon>
        <taxon>Pseudomonadati</taxon>
        <taxon>Pseudomonadota</taxon>
        <taxon>Alphaproteobacteria</taxon>
        <taxon>Hyphomicrobiales</taxon>
        <taxon>Rhizobiaceae</taxon>
        <taxon>Rhizobium/Agrobacterium group</taxon>
        <taxon>Rhizobium</taxon>
    </lineage>
</organism>
<reference evidence="3 4" key="1">
    <citation type="journal article" date="2018" name="Sci. Rep.">
        <title>Rhizobium tumorigenes sp. nov., a novel plant tumorigenic bacterium isolated from cane gall tumors on thornless blackberry.</title>
        <authorList>
            <person name="Kuzmanovi N."/>
            <person name="Smalla K."/>
            <person name="Gronow S."/>
            <person name="PuBawska J."/>
        </authorList>
    </citation>
    <scope>NUCLEOTIDE SEQUENCE [LARGE SCALE GENOMIC DNA]</scope>
    <source>
        <strain evidence="3 4">1078</strain>
    </source>
</reference>
<protein>
    <submittedName>
        <fullName evidence="3">Plasmid partitioning protein RepB</fullName>
    </submittedName>
</protein>
<dbReference type="Gene3D" id="3.90.1530.30">
    <property type="match status" value="1"/>
</dbReference>
<comment type="similarity">
    <text evidence="1">Belongs to the ParB family.</text>
</comment>
<dbReference type="GO" id="GO:0003677">
    <property type="term" value="F:DNA binding"/>
    <property type="evidence" value="ECO:0007669"/>
    <property type="project" value="InterPro"/>
</dbReference>
<dbReference type="RefSeq" id="WP_111218139.1">
    <property type="nucleotide sequence ID" value="NZ_CP117256.1"/>
</dbReference>
<dbReference type="InterPro" id="IPR004437">
    <property type="entry name" value="ParB/RepB/Spo0J"/>
</dbReference>
<dbReference type="NCBIfam" id="TIGR00180">
    <property type="entry name" value="parB_part"/>
    <property type="match status" value="1"/>
</dbReference>
<dbReference type="KEGG" id="rtu:PR017_17765"/>
<dbReference type="InterPro" id="IPR050336">
    <property type="entry name" value="Chromosome_partition/occlusion"/>
</dbReference>
<keyword evidence="4" id="KW-1185">Reference proteome</keyword>
<dbReference type="InterPro" id="IPR037972">
    <property type="entry name" value="RepB_N"/>
</dbReference>
<dbReference type="PANTHER" id="PTHR33375">
    <property type="entry name" value="CHROMOSOME-PARTITIONING PROTEIN PARB-RELATED"/>
    <property type="match status" value="1"/>
</dbReference>